<organism evidence="1 2">
    <name type="scientific">Phytophthora aleatoria</name>
    <dbReference type="NCBI Taxonomy" id="2496075"/>
    <lineage>
        <taxon>Eukaryota</taxon>
        <taxon>Sar</taxon>
        <taxon>Stramenopiles</taxon>
        <taxon>Oomycota</taxon>
        <taxon>Peronosporomycetes</taxon>
        <taxon>Peronosporales</taxon>
        <taxon>Peronosporaceae</taxon>
        <taxon>Phytophthora</taxon>
    </lineage>
</organism>
<proteinExistence type="predicted"/>
<keyword evidence="2" id="KW-1185">Reference proteome</keyword>
<name>A0A8J5I479_9STRA</name>
<comment type="caution">
    <text evidence="1">The sequence shown here is derived from an EMBL/GenBank/DDBJ whole genome shotgun (WGS) entry which is preliminary data.</text>
</comment>
<evidence type="ECO:0000313" key="2">
    <source>
        <dbReference type="Proteomes" id="UP000709295"/>
    </source>
</evidence>
<reference evidence="1" key="1">
    <citation type="submission" date="2021-01" db="EMBL/GenBank/DDBJ databases">
        <title>Phytophthora aleatoria, a newly-described species from Pinus radiata is distinct from Phytophthora cactorum isolates based on comparative genomics.</title>
        <authorList>
            <person name="Mcdougal R."/>
            <person name="Panda P."/>
            <person name="Williams N."/>
            <person name="Studholme D.J."/>
        </authorList>
    </citation>
    <scope>NUCLEOTIDE SEQUENCE</scope>
    <source>
        <strain evidence="1">NZFS 4037</strain>
    </source>
</reference>
<dbReference type="EMBL" id="JAENGY010002108">
    <property type="protein sequence ID" value="KAG6945435.1"/>
    <property type="molecule type" value="Genomic_DNA"/>
</dbReference>
<evidence type="ECO:0000313" key="1">
    <source>
        <dbReference type="EMBL" id="KAG6945435.1"/>
    </source>
</evidence>
<dbReference type="AlphaFoldDB" id="A0A8J5I479"/>
<protein>
    <submittedName>
        <fullName evidence="1">Uncharacterized protein</fullName>
    </submittedName>
</protein>
<sequence>MSRLLVELGYSYVANEKRHIFMESPGNVAFQETYLAKKLPNRITFVGRRRPEVYLDESFCNVHHVTNNTWLTSDKVRNAKSGKGARYCKQKIVALLAYYYEI</sequence>
<dbReference type="Proteomes" id="UP000709295">
    <property type="component" value="Unassembled WGS sequence"/>
</dbReference>
<accession>A0A8J5I479</accession>
<gene>
    <name evidence="1" type="ORF">JG688_00016562</name>
</gene>